<dbReference type="RefSeq" id="XP_007720434.1">
    <property type="nucleotide sequence ID" value="XM_007722244.1"/>
</dbReference>
<evidence type="ECO:0008006" key="3">
    <source>
        <dbReference type="Google" id="ProtNLM"/>
    </source>
</evidence>
<dbReference type="STRING" id="1182541.W9Z2L1"/>
<dbReference type="EMBL" id="AMWN01000001">
    <property type="protein sequence ID" value="EXJ96205.1"/>
    <property type="molecule type" value="Genomic_DNA"/>
</dbReference>
<name>W9Z2L1_9EURO</name>
<dbReference type="Proteomes" id="UP000019484">
    <property type="component" value="Unassembled WGS sequence"/>
</dbReference>
<dbReference type="PANTHER" id="PTHR36847">
    <property type="entry name" value="AMIDOLIGASE ENZYME"/>
    <property type="match status" value="1"/>
</dbReference>
<protein>
    <recommendedName>
        <fullName evidence="3">Amidoligase enzyme</fullName>
    </recommendedName>
</protein>
<dbReference type="AlphaFoldDB" id="W9Z2L1"/>
<dbReference type="OrthoDB" id="412402at2759"/>
<comment type="caution">
    <text evidence="1">The sequence shown here is derived from an EMBL/GenBank/DDBJ whole genome shotgun (WGS) entry which is preliminary data.</text>
</comment>
<dbReference type="PANTHER" id="PTHR36847:SF1">
    <property type="entry name" value="AMIDOLIGASE ENZYME"/>
    <property type="match status" value="1"/>
</dbReference>
<gene>
    <name evidence="1" type="ORF">A1O1_01331</name>
</gene>
<keyword evidence="2" id="KW-1185">Reference proteome</keyword>
<dbReference type="GeneID" id="19156233"/>
<evidence type="ECO:0000313" key="2">
    <source>
        <dbReference type="Proteomes" id="UP000019484"/>
    </source>
</evidence>
<sequence>MSSSPEQSGKLPFTFGIEIEFLFGVDNVQVSSDPAHRHLLVENSIIHDDDLYDPEFEVLQVADLGDVAGLFQAATVLRRNGADLLIRTEAKSDDEDFSRWTMTLEAMVPHPESDSQLAALTDGKYRRVVDCSFAGLELISPILKVPDMTNLEPNGLVEVNQFLQLMAGEQPGPCFFSATPKNASVHVHIGVPPTPEGDSVDIPLNALRHLAWICIAFEDVITLLHHPERHGYVNSKIWPNAQPNRVFLGRNDPLEPLHNCAEKGRPFYPQEEFAKIFNFEYCDEDMDRKELKHLLCFRMGPLSGYPTERTFVNFANIVPFPGDPAHAKKTIEFRQHHGTLSAEDISEWVLFVTALVRAAERKADESPSQTDLPVEFIDKVIEAQGNYAKQLLTFQQAWKYADILHCKERSMKELFDLLELPLERRQYWWNRAMKFASEEFLEYRRMSTCDPPCQNLPMRDCAGWEEGELIPQPWDTVQSCRSCKR</sequence>
<reference evidence="1 2" key="1">
    <citation type="submission" date="2013-03" db="EMBL/GenBank/DDBJ databases">
        <title>The Genome Sequence of Capronia coronata CBS 617.96.</title>
        <authorList>
            <consortium name="The Broad Institute Genomics Platform"/>
            <person name="Cuomo C."/>
            <person name="de Hoog S."/>
            <person name="Gorbushina A."/>
            <person name="Walker B."/>
            <person name="Young S.K."/>
            <person name="Zeng Q."/>
            <person name="Gargeya S."/>
            <person name="Fitzgerald M."/>
            <person name="Haas B."/>
            <person name="Abouelleil A."/>
            <person name="Allen A.W."/>
            <person name="Alvarado L."/>
            <person name="Arachchi H.M."/>
            <person name="Berlin A.M."/>
            <person name="Chapman S.B."/>
            <person name="Gainer-Dewar J."/>
            <person name="Goldberg J."/>
            <person name="Griggs A."/>
            <person name="Gujja S."/>
            <person name="Hansen M."/>
            <person name="Howarth C."/>
            <person name="Imamovic A."/>
            <person name="Ireland A."/>
            <person name="Larimer J."/>
            <person name="McCowan C."/>
            <person name="Murphy C."/>
            <person name="Pearson M."/>
            <person name="Poon T.W."/>
            <person name="Priest M."/>
            <person name="Roberts A."/>
            <person name="Saif S."/>
            <person name="Shea T."/>
            <person name="Sisk P."/>
            <person name="Sykes S."/>
            <person name="Wortman J."/>
            <person name="Nusbaum C."/>
            <person name="Birren B."/>
        </authorList>
    </citation>
    <scope>NUCLEOTIDE SEQUENCE [LARGE SCALE GENOMIC DNA]</scope>
    <source>
        <strain evidence="1 2">CBS 617.96</strain>
    </source>
</reference>
<evidence type="ECO:0000313" key="1">
    <source>
        <dbReference type="EMBL" id="EXJ96205.1"/>
    </source>
</evidence>
<proteinExistence type="predicted"/>
<dbReference type="HOGENOM" id="CLU_026019_0_0_1"/>
<accession>W9Z2L1</accession>
<organism evidence="1 2">
    <name type="scientific">Capronia coronata CBS 617.96</name>
    <dbReference type="NCBI Taxonomy" id="1182541"/>
    <lineage>
        <taxon>Eukaryota</taxon>
        <taxon>Fungi</taxon>
        <taxon>Dikarya</taxon>
        <taxon>Ascomycota</taxon>
        <taxon>Pezizomycotina</taxon>
        <taxon>Eurotiomycetes</taxon>
        <taxon>Chaetothyriomycetidae</taxon>
        <taxon>Chaetothyriales</taxon>
        <taxon>Herpotrichiellaceae</taxon>
        <taxon>Capronia</taxon>
    </lineage>
</organism>